<comment type="caution">
    <text evidence="4">The sequence shown here is derived from an EMBL/GenBank/DDBJ whole genome shotgun (WGS) entry which is preliminary data.</text>
</comment>
<organism evidence="4 5">
    <name type="scientific">Candidatus Collierbacteria bacterium CG10_big_fil_rev_8_21_14_0_10_44_9</name>
    <dbReference type="NCBI Taxonomy" id="1974535"/>
    <lineage>
        <taxon>Bacteria</taxon>
        <taxon>Candidatus Collieribacteriota</taxon>
    </lineage>
</organism>
<evidence type="ECO:0000313" key="4">
    <source>
        <dbReference type="EMBL" id="PIR99149.1"/>
    </source>
</evidence>
<reference evidence="5" key="1">
    <citation type="submission" date="2017-09" db="EMBL/GenBank/DDBJ databases">
        <title>Depth-based differentiation of microbial function through sediment-hosted aquifers and enrichment of novel symbionts in the deep terrestrial subsurface.</title>
        <authorList>
            <person name="Probst A.J."/>
            <person name="Ladd B."/>
            <person name="Jarett J.K."/>
            <person name="Geller-Mcgrath D.E."/>
            <person name="Sieber C.M.K."/>
            <person name="Emerson J.B."/>
            <person name="Anantharaman K."/>
            <person name="Thomas B.C."/>
            <person name="Malmstrom R."/>
            <person name="Stieglmeier M."/>
            <person name="Klingl A."/>
            <person name="Woyke T."/>
            <person name="Ryan C.M."/>
            <person name="Banfield J.F."/>
        </authorList>
    </citation>
    <scope>NUCLEOTIDE SEQUENCE [LARGE SCALE GENOMIC DNA]</scope>
</reference>
<dbReference type="Gene3D" id="3.40.50.2020">
    <property type="match status" value="1"/>
</dbReference>
<dbReference type="InterPro" id="IPR029057">
    <property type="entry name" value="PRTase-like"/>
</dbReference>
<dbReference type="GO" id="GO:0046100">
    <property type="term" value="P:hypoxanthine metabolic process"/>
    <property type="evidence" value="ECO:0007669"/>
    <property type="project" value="TreeGrafter"/>
</dbReference>
<dbReference type="GO" id="GO:0004422">
    <property type="term" value="F:hypoxanthine phosphoribosyltransferase activity"/>
    <property type="evidence" value="ECO:0007669"/>
    <property type="project" value="TreeGrafter"/>
</dbReference>
<comment type="catalytic activity">
    <reaction evidence="1">
        <text>GMP + diphosphate = guanine + 5-phospho-alpha-D-ribose 1-diphosphate</text>
        <dbReference type="Rhea" id="RHEA:25424"/>
        <dbReference type="ChEBI" id="CHEBI:16235"/>
        <dbReference type="ChEBI" id="CHEBI:33019"/>
        <dbReference type="ChEBI" id="CHEBI:58017"/>
        <dbReference type="ChEBI" id="CHEBI:58115"/>
        <dbReference type="EC" id="2.4.2.8"/>
    </reaction>
    <physiologicalReaction direction="right-to-left" evidence="1">
        <dbReference type="Rhea" id="RHEA:25426"/>
    </physiologicalReaction>
</comment>
<evidence type="ECO:0000256" key="1">
    <source>
        <dbReference type="ARBA" id="ARBA00048811"/>
    </source>
</evidence>
<proteinExistence type="predicted"/>
<dbReference type="GO" id="GO:0006178">
    <property type="term" value="P:guanine salvage"/>
    <property type="evidence" value="ECO:0007669"/>
    <property type="project" value="TreeGrafter"/>
</dbReference>
<dbReference type="GO" id="GO:0005829">
    <property type="term" value="C:cytosol"/>
    <property type="evidence" value="ECO:0007669"/>
    <property type="project" value="TreeGrafter"/>
</dbReference>
<dbReference type="GO" id="GO:0032264">
    <property type="term" value="P:IMP salvage"/>
    <property type="evidence" value="ECO:0007669"/>
    <property type="project" value="TreeGrafter"/>
</dbReference>
<dbReference type="PANTHER" id="PTHR43340">
    <property type="entry name" value="HYPOXANTHINE-GUANINE PHOSPHORIBOSYLTRANSFERASE"/>
    <property type="match status" value="1"/>
</dbReference>
<accession>A0A2H0VLC3</accession>
<dbReference type="Pfam" id="PF00156">
    <property type="entry name" value="Pribosyltran"/>
    <property type="match status" value="1"/>
</dbReference>
<evidence type="ECO:0000256" key="2">
    <source>
        <dbReference type="ARBA" id="ARBA00049402"/>
    </source>
</evidence>
<dbReference type="PANTHER" id="PTHR43340:SF1">
    <property type="entry name" value="HYPOXANTHINE PHOSPHORIBOSYLTRANSFERASE"/>
    <property type="match status" value="1"/>
</dbReference>
<name>A0A2H0VLC3_9BACT</name>
<dbReference type="GO" id="GO:0000287">
    <property type="term" value="F:magnesium ion binding"/>
    <property type="evidence" value="ECO:0007669"/>
    <property type="project" value="TreeGrafter"/>
</dbReference>
<sequence>MTDYHLEQMYSHEQVQARTKELASEIYNDLTSLNLTVVILTLGGIGFGAEIFDYLSDYPELEAEIRLESMGIRSRKGTSRSEEPEIFQPLKEPSISICKQHILLADDIRHSGTTLERTAIPEVESYGPASLSVVTLLKASNLPPLIISGKEYSGFLIDKDDYVIGEYLDLDGLRRGKKGIHKVIFERDN</sequence>
<dbReference type="EMBL" id="PFAF01000016">
    <property type="protein sequence ID" value="PIR99149.1"/>
    <property type="molecule type" value="Genomic_DNA"/>
</dbReference>
<feature type="domain" description="Phosphoribosyltransferase" evidence="3">
    <location>
        <begin position="6"/>
        <end position="139"/>
    </location>
</feature>
<evidence type="ECO:0000259" key="3">
    <source>
        <dbReference type="Pfam" id="PF00156"/>
    </source>
</evidence>
<dbReference type="Proteomes" id="UP000230796">
    <property type="component" value="Unassembled WGS sequence"/>
</dbReference>
<dbReference type="InterPro" id="IPR000836">
    <property type="entry name" value="PRTase_dom"/>
</dbReference>
<dbReference type="InterPro" id="IPR050408">
    <property type="entry name" value="HGPRT"/>
</dbReference>
<gene>
    <name evidence="4" type="ORF">COT87_00950</name>
</gene>
<evidence type="ECO:0000313" key="5">
    <source>
        <dbReference type="Proteomes" id="UP000230796"/>
    </source>
</evidence>
<dbReference type="GO" id="GO:0032263">
    <property type="term" value="P:GMP salvage"/>
    <property type="evidence" value="ECO:0007669"/>
    <property type="project" value="TreeGrafter"/>
</dbReference>
<dbReference type="SUPFAM" id="SSF53271">
    <property type="entry name" value="PRTase-like"/>
    <property type="match status" value="1"/>
</dbReference>
<protein>
    <recommendedName>
        <fullName evidence="3">Phosphoribosyltransferase domain-containing protein</fullName>
    </recommendedName>
</protein>
<comment type="catalytic activity">
    <reaction evidence="2">
        <text>IMP + diphosphate = hypoxanthine + 5-phospho-alpha-D-ribose 1-diphosphate</text>
        <dbReference type="Rhea" id="RHEA:17973"/>
        <dbReference type="ChEBI" id="CHEBI:17368"/>
        <dbReference type="ChEBI" id="CHEBI:33019"/>
        <dbReference type="ChEBI" id="CHEBI:58017"/>
        <dbReference type="ChEBI" id="CHEBI:58053"/>
        <dbReference type="EC" id="2.4.2.8"/>
    </reaction>
    <physiologicalReaction direction="right-to-left" evidence="2">
        <dbReference type="Rhea" id="RHEA:17975"/>
    </physiologicalReaction>
</comment>
<dbReference type="AlphaFoldDB" id="A0A2H0VLC3"/>